<dbReference type="EMBL" id="JABZEO010000001">
    <property type="protein sequence ID" value="NVZ07977.1"/>
    <property type="molecule type" value="Genomic_DNA"/>
</dbReference>
<sequence length="54" mass="6383">MPAELYVDITAEVTLRELSLAFWELSRDEQLEVFQELVKNSHYTLEELVEELRG</sequence>
<gene>
    <name evidence="1" type="ORF">HW932_01720</name>
</gene>
<organism evidence="1 2">
    <name type="scientific">Allochromatium humboldtianum</name>
    <dbReference type="NCBI Taxonomy" id="504901"/>
    <lineage>
        <taxon>Bacteria</taxon>
        <taxon>Pseudomonadati</taxon>
        <taxon>Pseudomonadota</taxon>
        <taxon>Gammaproteobacteria</taxon>
        <taxon>Chromatiales</taxon>
        <taxon>Chromatiaceae</taxon>
        <taxon>Allochromatium</taxon>
    </lineage>
</organism>
<comment type="caution">
    <text evidence="1">The sequence shown here is derived from an EMBL/GenBank/DDBJ whole genome shotgun (WGS) entry which is preliminary data.</text>
</comment>
<keyword evidence="2" id="KW-1185">Reference proteome</keyword>
<evidence type="ECO:0000313" key="1">
    <source>
        <dbReference type="EMBL" id="NVZ07977.1"/>
    </source>
</evidence>
<reference evidence="1 2" key="1">
    <citation type="submission" date="2020-06" db="EMBL/GenBank/DDBJ databases">
        <title>Whole-genome sequence of Allochromatium humboldtianum DSM 21881, type strain.</title>
        <authorList>
            <person name="Kyndt J.A."/>
            <person name="Meyer T.E."/>
        </authorList>
    </citation>
    <scope>NUCLEOTIDE SEQUENCE [LARGE SCALE GENOMIC DNA]</scope>
    <source>
        <strain evidence="1 2">DSM 21881</strain>
    </source>
</reference>
<protein>
    <submittedName>
        <fullName evidence="1">Uncharacterized protein</fullName>
    </submittedName>
</protein>
<accession>A0A850R9U7</accession>
<dbReference type="RefSeq" id="WP_176974771.1">
    <property type="nucleotide sequence ID" value="NZ_JABZEO010000001.1"/>
</dbReference>
<evidence type="ECO:0000313" key="2">
    <source>
        <dbReference type="Proteomes" id="UP000592294"/>
    </source>
</evidence>
<name>A0A850R9U7_9GAMM</name>
<proteinExistence type="predicted"/>
<dbReference type="Proteomes" id="UP000592294">
    <property type="component" value="Unassembled WGS sequence"/>
</dbReference>
<dbReference type="AlphaFoldDB" id="A0A850R9U7"/>